<name>A0A4R9K9K9_9LEPT</name>
<accession>A0A4R9K9K9</accession>
<keyword evidence="2 3" id="KW-0378">Hydrolase</keyword>
<evidence type="ECO:0000313" key="7">
    <source>
        <dbReference type="Proteomes" id="UP000297762"/>
    </source>
</evidence>
<evidence type="ECO:0000256" key="3">
    <source>
        <dbReference type="PROSITE-ProRule" id="PRU01106"/>
    </source>
</evidence>
<dbReference type="AlphaFoldDB" id="A0A4R9K9K9"/>
<reference evidence="6" key="1">
    <citation type="journal article" date="2019" name="PLoS Negl. Trop. Dis.">
        <title>Revisiting the worldwide diversity of Leptospira species in the environment.</title>
        <authorList>
            <person name="Vincent A.T."/>
            <person name="Schiettekatte O."/>
            <person name="Bourhy P."/>
            <person name="Veyrier F.J."/>
            <person name="Picardeau M."/>
        </authorList>
    </citation>
    <scope>NUCLEOTIDE SEQUENCE [LARGE SCALE GENOMIC DNA]</scope>
    <source>
        <strain evidence="6">201702455</strain>
    </source>
</reference>
<keyword evidence="4" id="KW-0175">Coiled coil</keyword>
<comment type="similarity">
    <text evidence="1">Belongs to the acyl coenzyme A hydrolase family.</text>
</comment>
<dbReference type="InterPro" id="IPR040170">
    <property type="entry name" value="Cytosol_ACT"/>
</dbReference>
<dbReference type="InterPro" id="IPR006683">
    <property type="entry name" value="Thioestr_dom"/>
</dbReference>
<protein>
    <submittedName>
        <fullName evidence="6">Acyl-CoA thioesterase</fullName>
    </submittedName>
</protein>
<dbReference type="GO" id="GO:0052816">
    <property type="term" value="F:long-chain fatty acyl-CoA hydrolase activity"/>
    <property type="evidence" value="ECO:0007669"/>
    <property type="project" value="TreeGrafter"/>
</dbReference>
<evidence type="ECO:0000256" key="4">
    <source>
        <dbReference type="SAM" id="Coils"/>
    </source>
</evidence>
<gene>
    <name evidence="6" type="ORF">EHQ64_05205</name>
</gene>
<feature type="coiled-coil region" evidence="4">
    <location>
        <begin position="133"/>
        <end position="160"/>
    </location>
</feature>
<dbReference type="InterPro" id="IPR029069">
    <property type="entry name" value="HotDog_dom_sf"/>
</dbReference>
<dbReference type="OrthoDB" id="9791628at2"/>
<dbReference type="PROSITE" id="PS51770">
    <property type="entry name" value="HOTDOG_ACOT"/>
    <property type="match status" value="1"/>
</dbReference>
<dbReference type="Pfam" id="PF03061">
    <property type="entry name" value="4HBT"/>
    <property type="match status" value="1"/>
</dbReference>
<keyword evidence="7" id="KW-1185">Reference proteome</keyword>
<evidence type="ECO:0000313" key="6">
    <source>
        <dbReference type="EMBL" id="TGL63358.1"/>
    </source>
</evidence>
<comment type="caution">
    <text evidence="6">The sequence shown here is derived from an EMBL/GenBank/DDBJ whole genome shotgun (WGS) entry which is preliminary data.</text>
</comment>
<evidence type="ECO:0000259" key="5">
    <source>
        <dbReference type="PROSITE" id="PS51770"/>
    </source>
</evidence>
<organism evidence="6 7">
    <name type="scientific">Leptospira sarikeiensis</name>
    <dbReference type="NCBI Taxonomy" id="2484943"/>
    <lineage>
        <taxon>Bacteria</taxon>
        <taxon>Pseudomonadati</taxon>
        <taxon>Spirochaetota</taxon>
        <taxon>Spirochaetia</taxon>
        <taxon>Leptospirales</taxon>
        <taxon>Leptospiraceae</taxon>
        <taxon>Leptospira</taxon>
    </lineage>
</organism>
<dbReference type="RefSeq" id="WP_135648442.1">
    <property type="nucleotide sequence ID" value="NZ_RQGF01000012.1"/>
</dbReference>
<evidence type="ECO:0000256" key="1">
    <source>
        <dbReference type="ARBA" id="ARBA00010458"/>
    </source>
</evidence>
<sequence>MSEDQIVKTPQQSAVETRHIVMPDHTNHYGTLFGGTLMSWIDLIAVMVAQRHCGREAVTASVDKLNFMEPISIGEQVILKASVNYAGKSSMEIGVQVSKENPYTGVVTRATTAYLTFVALDENKKPCPIPKLKPETETEIRRYENAILRQEANRNLLQKIKGNGKV</sequence>
<dbReference type="PANTHER" id="PTHR11049:SF16">
    <property type="entry name" value="PROTEIN VDLD"/>
    <property type="match status" value="1"/>
</dbReference>
<dbReference type="EMBL" id="RQGF01000012">
    <property type="protein sequence ID" value="TGL63358.1"/>
    <property type="molecule type" value="Genomic_DNA"/>
</dbReference>
<proteinExistence type="inferred from homology"/>
<dbReference type="SUPFAM" id="SSF54637">
    <property type="entry name" value="Thioesterase/thiol ester dehydrase-isomerase"/>
    <property type="match status" value="1"/>
</dbReference>
<evidence type="ECO:0000256" key="2">
    <source>
        <dbReference type="ARBA" id="ARBA00022801"/>
    </source>
</evidence>
<dbReference type="GO" id="GO:0005829">
    <property type="term" value="C:cytosol"/>
    <property type="evidence" value="ECO:0007669"/>
    <property type="project" value="TreeGrafter"/>
</dbReference>
<dbReference type="Gene3D" id="3.10.129.10">
    <property type="entry name" value="Hotdog Thioesterase"/>
    <property type="match status" value="1"/>
</dbReference>
<feature type="domain" description="HotDog ACOT-type" evidence="5">
    <location>
        <begin position="11"/>
        <end position="123"/>
    </location>
</feature>
<dbReference type="GO" id="GO:0006637">
    <property type="term" value="P:acyl-CoA metabolic process"/>
    <property type="evidence" value="ECO:0007669"/>
    <property type="project" value="TreeGrafter"/>
</dbReference>
<dbReference type="CDD" id="cd03442">
    <property type="entry name" value="BFIT_BACH"/>
    <property type="match status" value="1"/>
</dbReference>
<dbReference type="PANTHER" id="PTHR11049">
    <property type="entry name" value="ACYL COENZYME A THIOESTER HYDROLASE"/>
    <property type="match status" value="1"/>
</dbReference>
<dbReference type="InterPro" id="IPR033120">
    <property type="entry name" value="HOTDOG_ACOT"/>
</dbReference>
<dbReference type="Proteomes" id="UP000297762">
    <property type="component" value="Unassembled WGS sequence"/>
</dbReference>